<dbReference type="Gene3D" id="3.60.110.10">
    <property type="entry name" value="Carbon-nitrogen hydrolase"/>
    <property type="match status" value="1"/>
</dbReference>
<dbReference type="Proteomes" id="UP000587579">
    <property type="component" value="Unassembled WGS sequence"/>
</dbReference>
<protein>
    <submittedName>
        <fullName evidence="3">Amidohydrolase</fullName>
    </submittedName>
</protein>
<feature type="domain" description="CN hydrolase" evidence="2">
    <location>
        <begin position="3"/>
        <end position="314"/>
    </location>
</feature>
<sequence length="319" mass="34565">MDVHLVAVQARVEPQAYRSAAAFRERTLELAHRAVAGLPPREGRVVAFPEAYALPLVFWLDTPDAVAAAPTALAAGLRLLGRGLLEDPRALLRRPAPDLLYLKRMPAVWPVYREVFGEAARATGSYLVAGSLFGPLVDHEPARGLHLQGPAAYNWLALFSPEGRVLARIPKLRLTPDERKAFLSRGGFGPHVVHTRLGRLGVLICLDAFHEALVERVDAAGAWLLVQPSANAAAWNGPWSADPARIEGEVWLQEGLAKQLRGRENLRYGLNPMLNGDLYDLHFEGRSNVAAAGRHLAIADDPTGDAVVRATVERPAGAG</sequence>
<evidence type="ECO:0000256" key="1">
    <source>
        <dbReference type="ARBA" id="ARBA00022801"/>
    </source>
</evidence>
<dbReference type="EMBL" id="JACHEZ010000003">
    <property type="protein sequence ID" value="MBB6029551.1"/>
    <property type="molecule type" value="Genomic_DNA"/>
</dbReference>
<dbReference type="Pfam" id="PF00795">
    <property type="entry name" value="CN_hydrolase"/>
    <property type="match status" value="1"/>
</dbReference>
<evidence type="ECO:0000313" key="4">
    <source>
        <dbReference type="Proteomes" id="UP000587579"/>
    </source>
</evidence>
<evidence type="ECO:0000259" key="2">
    <source>
        <dbReference type="PROSITE" id="PS50263"/>
    </source>
</evidence>
<dbReference type="InterPro" id="IPR036526">
    <property type="entry name" value="C-N_Hydrolase_sf"/>
</dbReference>
<evidence type="ECO:0000313" key="3">
    <source>
        <dbReference type="EMBL" id="MBB6029551.1"/>
    </source>
</evidence>
<dbReference type="PANTHER" id="PTHR43674">
    <property type="entry name" value="NITRILASE C965.09-RELATED"/>
    <property type="match status" value="1"/>
</dbReference>
<dbReference type="SUPFAM" id="SSF56317">
    <property type="entry name" value="Carbon-nitrogen hydrolase"/>
    <property type="match status" value="1"/>
</dbReference>
<dbReference type="RefSeq" id="WP_147147706.1">
    <property type="nucleotide sequence ID" value="NZ_JACHEZ010000003.1"/>
</dbReference>
<comment type="caution">
    <text evidence="3">The sequence shown here is derived from an EMBL/GenBank/DDBJ whole genome shotgun (WGS) entry which is preliminary data.</text>
</comment>
<keyword evidence="1" id="KW-0378">Hydrolase</keyword>
<dbReference type="PANTHER" id="PTHR43674:SF13">
    <property type="entry name" value="CN HYDROLASE DOMAIN-CONTAINING PROTEIN"/>
    <property type="match status" value="1"/>
</dbReference>
<organism evidence="3 4">
    <name type="scientific">Oceanithermus desulfurans</name>
    <dbReference type="NCBI Taxonomy" id="227924"/>
    <lineage>
        <taxon>Bacteria</taxon>
        <taxon>Thermotogati</taxon>
        <taxon>Deinococcota</taxon>
        <taxon>Deinococci</taxon>
        <taxon>Thermales</taxon>
        <taxon>Thermaceae</taxon>
        <taxon>Oceanithermus</taxon>
    </lineage>
</organism>
<reference evidence="3 4" key="1">
    <citation type="submission" date="2020-08" db="EMBL/GenBank/DDBJ databases">
        <title>Genomic Encyclopedia of Type Strains, Phase IV (KMG-IV): sequencing the most valuable type-strain genomes for metagenomic binning, comparative biology and taxonomic classification.</title>
        <authorList>
            <person name="Goeker M."/>
        </authorList>
    </citation>
    <scope>NUCLEOTIDE SEQUENCE [LARGE SCALE GENOMIC DNA]</scope>
    <source>
        <strain evidence="3 4">DSM 15757</strain>
    </source>
</reference>
<dbReference type="InterPro" id="IPR050345">
    <property type="entry name" value="Aliph_Amidase/BUP"/>
</dbReference>
<name>A0ABR6P0M5_9DEIN</name>
<gene>
    <name evidence="3" type="ORF">HNQ05_000918</name>
</gene>
<proteinExistence type="predicted"/>
<dbReference type="InterPro" id="IPR003010">
    <property type="entry name" value="C-N_Hydrolase"/>
</dbReference>
<accession>A0ABR6P0M5</accession>
<dbReference type="PROSITE" id="PS50263">
    <property type="entry name" value="CN_HYDROLASE"/>
    <property type="match status" value="1"/>
</dbReference>
<keyword evidence="4" id="KW-1185">Reference proteome</keyword>